<organism evidence="6 7">
    <name type="scientific">Longivirga aurantiaca</name>
    <dbReference type="NCBI Taxonomy" id="1837743"/>
    <lineage>
        <taxon>Bacteria</taxon>
        <taxon>Bacillati</taxon>
        <taxon>Actinomycetota</taxon>
        <taxon>Actinomycetes</taxon>
        <taxon>Sporichthyales</taxon>
        <taxon>Sporichthyaceae</taxon>
        <taxon>Longivirga</taxon>
    </lineage>
</organism>
<dbReference type="PANTHER" id="PTHR43585:SF2">
    <property type="entry name" value="ATP-GRASP ENZYME FSQD"/>
    <property type="match status" value="1"/>
</dbReference>
<keyword evidence="2 4" id="KW-0547">Nucleotide-binding</keyword>
<keyword evidence="7" id="KW-1185">Reference proteome</keyword>
<dbReference type="PROSITE" id="PS50975">
    <property type="entry name" value="ATP_GRASP"/>
    <property type="match status" value="1"/>
</dbReference>
<dbReference type="EMBL" id="JBHSTI010000008">
    <property type="protein sequence ID" value="MFC6237984.1"/>
    <property type="molecule type" value="Genomic_DNA"/>
</dbReference>
<evidence type="ECO:0000256" key="4">
    <source>
        <dbReference type="PROSITE-ProRule" id="PRU00409"/>
    </source>
</evidence>
<dbReference type="PANTHER" id="PTHR43585">
    <property type="entry name" value="FUMIPYRROLE BIOSYNTHESIS PROTEIN C"/>
    <property type="match status" value="1"/>
</dbReference>
<sequence>MARPVVVLLDPHHPYAGRFSAIADRRWGLDTVCLWSRTTAWDRALATDYLDRSDAVVAHYSLPLDSIEAAAVALGRRHEVVGVLPHFEDSLEAAVTVAETLGVAWADPTDLRRFRNKSGLKAHLRAVPGGPRINATAAVRTRQEIRAARETGPFERFVLKPNDGMSNSRIGFFDGDVTDEQLDTYLASSGGGLLAMEEFLDGAEYCVNGQVDEHGVVTTLSVYRTHHTAANGRTQLAERFELLRHDSPLFDRLATYASDVLTAARLRRSPFHMEVMVDDDGPCLIEVGARLGGVSMAFDVGVVHGGAVDAFELAVQHYLGRPSERPLQPDWAAYDARALRIVCGISDEDVRAASWDGIREVEAMPEFVHWVSRPRAGQRVRPTRDLATSPWQVTIAAASTEQADAAEARVRALVGWNRATVDRSKVGLKAHATVVRAGHRLRLVPGAVRTRPVPLPTTVPVDMTGRAARLPSTNDSRGAGTC</sequence>
<evidence type="ECO:0000256" key="1">
    <source>
        <dbReference type="ARBA" id="ARBA00022598"/>
    </source>
</evidence>
<gene>
    <name evidence="6" type="ORF">ACFQGU_08845</name>
</gene>
<protein>
    <submittedName>
        <fullName evidence="6">Acetyl-CoA carboxylase biotin carboxylase subunit family protein</fullName>
    </submittedName>
</protein>
<proteinExistence type="predicted"/>
<dbReference type="SUPFAM" id="SSF56059">
    <property type="entry name" value="Glutathione synthetase ATP-binding domain-like"/>
    <property type="match status" value="1"/>
</dbReference>
<dbReference type="InterPro" id="IPR052032">
    <property type="entry name" value="ATP-dep_AA_Ligase"/>
</dbReference>
<dbReference type="InterPro" id="IPR011761">
    <property type="entry name" value="ATP-grasp"/>
</dbReference>
<dbReference type="Pfam" id="PF13535">
    <property type="entry name" value="ATP-grasp_4"/>
    <property type="match status" value="1"/>
</dbReference>
<evidence type="ECO:0000313" key="7">
    <source>
        <dbReference type="Proteomes" id="UP001596138"/>
    </source>
</evidence>
<dbReference type="RefSeq" id="WP_386765781.1">
    <property type="nucleotide sequence ID" value="NZ_JBHSTI010000008.1"/>
</dbReference>
<evidence type="ECO:0000313" key="6">
    <source>
        <dbReference type="EMBL" id="MFC6237984.1"/>
    </source>
</evidence>
<evidence type="ECO:0000256" key="2">
    <source>
        <dbReference type="ARBA" id="ARBA00022741"/>
    </source>
</evidence>
<evidence type="ECO:0000256" key="3">
    <source>
        <dbReference type="ARBA" id="ARBA00022840"/>
    </source>
</evidence>
<keyword evidence="3 4" id="KW-0067">ATP-binding</keyword>
<dbReference type="Gene3D" id="3.30.470.20">
    <property type="entry name" value="ATP-grasp fold, B domain"/>
    <property type="match status" value="1"/>
</dbReference>
<evidence type="ECO:0000259" key="5">
    <source>
        <dbReference type="PROSITE" id="PS50975"/>
    </source>
</evidence>
<reference evidence="7" key="1">
    <citation type="journal article" date="2019" name="Int. J. Syst. Evol. Microbiol.">
        <title>The Global Catalogue of Microorganisms (GCM) 10K type strain sequencing project: providing services to taxonomists for standard genome sequencing and annotation.</title>
        <authorList>
            <consortium name="The Broad Institute Genomics Platform"/>
            <consortium name="The Broad Institute Genome Sequencing Center for Infectious Disease"/>
            <person name="Wu L."/>
            <person name="Ma J."/>
        </authorList>
    </citation>
    <scope>NUCLEOTIDE SEQUENCE [LARGE SCALE GENOMIC DNA]</scope>
    <source>
        <strain evidence="7">CGMCC 4.7317</strain>
    </source>
</reference>
<dbReference type="Proteomes" id="UP001596138">
    <property type="component" value="Unassembled WGS sequence"/>
</dbReference>
<keyword evidence="1" id="KW-0436">Ligase</keyword>
<comment type="caution">
    <text evidence="6">The sequence shown here is derived from an EMBL/GenBank/DDBJ whole genome shotgun (WGS) entry which is preliminary data.</text>
</comment>
<feature type="domain" description="ATP-grasp" evidence="5">
    <location>
        <begin position="123"/>
        <end position="319"/>
    </location>
</feature>
<accession>A0ABW1T0Y8</accession>
<name>A0ABW1T0Y8_9ACTN</name>